<evidence type="ECO:0000256" key="1">
    <source>
        <dbReference type="ARBA" id="ARBA00022692"/>
    </source>
</evidence>
<keyword evidence="3 4" id="KW-0472">Membrane</keyword>
<dbReference type="PANTHER" id="PTHR11360">
    <property type="entry name" value="MONOCARBOXYLATE TRANSPORTER"/>
    <property type="match status" value="1"/>
</dbReference>
<feature type="transmembrane region" description="Helical" evidence="4">
    <location>
        <begin position="354"/>
        <end position="377"/>
    </location>
</feature>
<accession>A0ABV8UGX2</accession>
<dbReference type="EMBL" id="JBHSCW010000001">
    <property type="protein sequence ID" value="MFC4350462.1"/>
    <property type="molecule type" value="Genomic_DNA"/>
</dbReference>
<feature type="transmembrane region" description="Helical" evidence="4">
    <location>
        <begin position="153"/>
        <end position="179"/>
    </location>
</feature>
<dbReference type="Proteomes" id="UP001595799">
    <property type="component" value="Unassembled WGS sequence"/>
</dbReference>
<proteinExistence type="predicted"/>
<feature type="domain" description="Major facilitator superfamily (MFS) profile" evidence="5">
    <location>
        <begin position="28"/>
        <end position="409"/>
    </location>
</feature>
<dbReference type="Pfam" id="PF07690">
    <property type="entry name" value="MFS_1"/>
    <property type="match status" value="1"/>
</dbReference>
<feature type="transmembrane region" description="Helical" evidence="4">
    <location>
        <begin position="320"/>
        <end position="342"/>
    </location>
</feature>
<reference evidence="7" key="1">
    <citation type="journal article" date="2019" name="Int. J. Syst. Evol. Microbiol.">
        <title>The Global Catalogue of Microorganisms (GCM) 10K type strain sequencing project: providing services to taxonomists for standard genome sequencing and annotation.</title>
        <authorList>
            <consortium name="The Broad Institute Genomics Platform"/>
            <consortium name="The Broad Institute Genome Sequencing Center for Infectious Disease"/>
            <person name="Wu L."/>
            <person name="Ma J."/>
        </authorList>
    </citation>
    <scope>NUCLEOTIDE SEQUENCE [LARGE SCALE GENOMIC DNA]</scope>
    <source>
        <strain evidence="7">CECT 8472</strain>
    </source>
</reference>
<dbReference type="PROSITE" id="PS50850">
    <property type="entry name" value="MFS"/>
    <property type="match status" value="1"/>
</dbReference>
<dbReference type="InterPro" id="IPR036259">
    <property type="entry name" value="MFS_trans_sf"/>
</dbReference>
<feature type="transmembrane region" description="Helical" evidence="4">
    <location>
        <begin position="383"/>
        <end position="404"/>
    </location>
</feature>
<evidence type="ECO:0000313" key="7">
    <source>
        <dbReference type="Proteomes" id="UP001595799"/>
    </source>
</evidence>
<feature type="transmembrane region" description="Helical" evidence="4">
    <location>
        <begin position="185"/>
        <end position="204"/>
    </location>
</feature>
<protein>
    <submittedName>
        <fullName evidence="6">MFS transporter</fullName>
    </submittedName>
</protein>
<dbReference type="PANTHER" id="PTHR11360:SF308">
    <property type="entry name" value="BLL3089 PROTEIN"/>
    <property type="match status" value="1"/>
</dbReference>
<feature type="transmembrane region" description="Helical" evidence="4">
    <location>
        <begin position="230"/>
        <end position="251"/>
    </location>
</feature>
<feature type="transmembrane region" description="Helical" evidence="4">
    <location>
        <begin position="95"/>
        <end position="113"/>
    </location>
</feature>
<keyword evidence="7" id="KW-1185">Reference proteome</keyword>
<comment type="caution">
    <text evidence="6">The sequence shown here is derived from an EMBL/GenBank/DDBJ whole genome shotgun (WGS) entry which is preliminary data.</text>
</comment>
<feature type="transmembrane region" description="Helical" evidence="4">
    <location>
        <begin position="62"/>
        <end position="83"/>
    </location>
</feature>
<name>A0ABV8UGX2_9PROT</name>
<sequence>MLSARDPSPSDDSHAAVSAFTLAERLKLLAFGFLLAFFSSFGQTFFISLFNADFRAAFDLTHGGIGTVYSIATLASGLCMIKLGGQLDRMPLRRFVVGTLLGLALACLLTFSVQSVIMLGIALFLLRLCGQGLMVHAAITSMARHFERSRGKAIAFATMGNPAGEAVFPLTVVLVTAAVGWRTTWLLAALFLICVLLPFVLFLLHGGRAGSFQPRGGASFRLGPFVRQRAFLMMLPGLMASGFINTGVFFHQIHITEVKDWELAWFATCFVAFAIASVCATLVSGALIDRLTARRLMPFYLVPLALACLVISLGDAPWIALVYMLLAGLTAGSNTSVTTAMWAETYGTAQLGSIRAVAAALMVISTALAPGLLGLLIDLGIGVDTLLAGCSAYCVLGIVMYGLVFRQDLTVTRKG</sequence>
<dbReference type="InterPro" id="IPR011701">
    <property type="entry name" value="MFS"/>
</dbReference>
<dbReference type="InterPro" id="IPR020846">
    <property type="entry name" value="MFS_dom"/>
</dbReference>
<feature type="transmembrane region" description="Helical" evidence="4">
    <location>
        <begin position="28"/>
        <end position="50"/>
    </location>
</feature>
<dbReference type="InterPro" id="IPR050327">
    <property type="entry name" value="Proton-linked_MCT"/>
</dbReference>
<evidence type="ECO:0000313" key="6">
    <source>
        <dbReference type="EMBL" id="MFC4350462.1"/>
    </source>
</evidence>
<feature type="transmembrane region" description="Helical" evidence="4">
    <location>
        <begin position="263"/>
        <end position="284"/>
    </location>
</feature>
<keyword evidence="2 4" id="KW-1133">Transmembrane helix</keyword>
<feature type="transmembrane region" description="Helical" evidence="4">
    <location>
        <begin position="119"/>
        <end position="141"/>
    </location>
</feature>
<evidence type="ECO:0000259" key="5">
    <source>
        <dbReference type="PROSITE" id="PS50850"/>
    </source>
</evidence>
<dbReference type="SUPFAM" id="SSF103473">
    <property type="entry name" value="MFS general substrate transporter"/>
    <property type="match status" value="1"/>
</dbReference>
<gene>
    <name evidence="6" type="ORF">ACFOW6_02770</name>
</gene>
<evidence type="ECO:0000256" key="2">
    <source>
        <dbReference type="ARBA" id="ARBA00022989"/>
    </source>
</evidence>
<feature type="transmembrane region" description="Helical" evidence="4">
    <location>
        <begin position="296"/>
        <end position="314"/>
    </location>
</feature>
<evidence type="ECO:0000256" key="3">
    <source>
        <dbReference type="ARBA" id="ARBA00023136"/>
    </source>
</evidence>
<evidence type="ECO:0000256" key="4">
    <source>
        <dbReference type="SAM" id="Phobius"/>
    </source>
</evidence>
<dbReference type="Gene3D" id="1.20.1250.20">
    <property type="entry name" value="MFS general substrate transporter like domains"/>
    <property type="match status" value="2"/>
</dbReference>
<organism evidence="6 7">
    <name type="scientific">Fodinicurvata halophila</name>
    <dbReference type="NCBI Taxonomy" id="1419723"/>
    <lineage>
        <taxon>Bacteria</taxon>
        <taxon>Pseudomonadati</taxon>
        <taxon>Pseudomonadota</taxon>
        <taxon>Alphaproteobacteria</taxon>
        <taxon>Rhodospirillales</taxon>
        <taxon>Rhodovibrionaceae</taxon>
        <taxon>Fodinicurvata</taxon>
    </lineage>
</organism>
<keyword evidence="1 4" id="KW-0812">Transmembrane</keyword>
<dbReference type="RefSeq" id="WP_382420798.1">
    <property type="nucleotide sequence ID" value="NZ_JBHSCW010000001.1"/>
</dbReference>